<reference evidence="1" key="1">
    <citation type="submission" date="2014-11" db="EMBL/GenBank/DDBJ databases">
        <authorList>
            <person name="Amaro Gonzalez C."/>
        </authorList>
    </citation>
    <scope>NUCLEOTIDE SEQUENCE</scope>
</reference>
<organism evidence="1">
    <name type="scientific">Anguilla anguilla</name>
    <name type="common">European freshwater eel</name>
    <name type="synonym">Muraena anguilla</name>
    <dbReference type="NCBI Taxonomy" id="7936"/>
    <lineage>
        <taxon>Eukaryota</taxon>
        <taxon>Metazoa</taxon>
        <taxon>Chordata</taxon>
        <taxon>Craniata</taxon>
        <taxon>Vertebrata</taxon>
        <taxon>Euteleostomi</taxon>
        <taxon>Actinopterygii</taxon>
        <taxon>Neopterygii</taxon>
        <taxon>Teleostei</taxon>
        <taxon>Anguilliformes</taxon>
        <taxon>Anguillidae</taxon>
        <taxon>Anguilla</taxon>
    </lineage>
</organism>
<dbReference type="AlphaFoldDB" id="A0A0E9TKZ4"/>
<accession>A0A0E9TKZ4</accession>
<evidence type="ECO:0000313" key="1">
    <source>
        <dbReference type="EMBL" id="JAH54334.1"/>
    </source>
</evidence>
<proteinExistence type="predicted"/>
<reference evidence="1" key="2">
    <citation type="journal article" date="2015" name="Fish Shellfish Immunol.">
        <title>Early steps in the European eel (Anguilla anguilla)-Vibrio vulnificus interaction in the gills: Role of the RtxA13 toxin.</title>
        <authorList>
            <person name="Callol A."/>
            <person name="Pajuelo D."/>
            <person name="Ebbesson L."/>
            <person name="Teles M."/>
            <person name="MacKenzie S."/>
            <person name="Amaro C."/>
        </authorList>
    </citation>
    <scope>NUCLEOTIDE SEQUENCE</scope>
</reference>
<dbReference type="EMBL" id="GBXM01054243">
    <property type="protein sequence ID" value="JAH54334.1"/>
    <property type="molecule type" value="Transcribed_RNA"/>
</dbReference>
<name>A0A0E9TKZ4_ANGAN</name>
<sequence>MQQRTRVGIQWRLLATISIIGVPARTYF</sequence>
<protein>
    <submittedName>
        <fullName evidence="1">Uncharacterized protein</fullName>
    </submittedName>
</protein>